<dbReference type="Proteomes" id="UP000604046">
    <property type="component" value="Unassembled WGS sequence"/>
</dbReference>
<evidence type="ECO:0000256" key="1">
    <source>
        <dbReference type="SAM" id="MobiDB-lite"/>
    </source>
</evidence>
<organism evidence="2 3">
    <name type="scientific">Symbiodinium natans</name>
    <dbReference type="NCBI Taxonomy" id="878477"/>
    <lineage>
        <taxon>Eukaryota</taxon>
        <taxon>Sar</taxon>
        <taxon>Alveolata</taxon>
        <taxon>Dinophyceae</taxon>
        <taxon>Suessiales</taxon>
        <taxon>Symbiodiniaceae</taxon>
        <taxon>Symbiodinium</taxon>
    </lineage>
</organism>
<proteinExistence type="predicted"/>
<reference evidence="2" key="1">
    <citation type="submission" date="2021-02" db="EMBL/GenBank/DDBJ databases">
        <authorList>
            <person name="Dougan E. K."/>
            <person name="Rhodes N."/>
            <person name="Thang M."/>
            <person name="Chan C."/>
        </authorList>
    </citation>
    <scope>NUCLEOTIDE SEQUENCE</scope>
</reference>
<sequence>MDPTEAELQAIQTLAHALAWAGVADDLEATLREALGQPDRLREIALIPRAAWDTAVAALTVPSGPAPAGGGPQPTRNLSLVEGARVESFRRVCLIRMGQNPGLDHAAMAPAVPGPVAPPGQPIGGGSRKLKLSAILDPTLDAEVQPLQQAELQTMYNDYKTKFGDFPGPDVDPSHDQLAALKQVLASGSPPFADFSVFGPYGLRLLRKQSFTSYVLNVATGEWTKREQPGPGTFHSWYQAWKVLRTALLLLDAVDAERLDAYSEHIRAFVTQFSDEAWWIVYRADTRMRSEHLERIRRQLAEAPAHGYTADRPWNAAFAAATKEQDFWTKELVTPATLWLSQNRSGTSRSSGGDGSHQEGPPLKKQKAARAKRRYEGDDLSKKDGDIYTHNRKGVEICRDWNKGKCGKPAAQSKCDRKRSHQCNLCLGPHQASACPGPKAS</sequence>
<feature type="compositionally biased region" description="Basic residues" evidence="1">
    <location>
        <begin position="364"/>
        <end position="373"/>
    </location>
</feature>
<name>A0A812SIP8_9DINO</name>
<dbReference type="EMBL" id="CAJNDS010002452">
    <property type="protein sequence ID" value="CAE7481482.1"/>
    <property type="molecule type" value="Genomic_DNA"/>
</dbReference>
<keyword evidence="3" id="KW-1185">Reference proteome</keyword>
<feature type="compositionally biased region" description="Basic and acidic residues" evidence="1">
    <location>
        <begin position="374"/>
        <end position="386"/>
    </location>
</feature>
<gene>
    <name evidence="2" type="ORF">SNAT2548_LOCUS27031</name>
</gene>
<evidence type="ECO:0000313" key="2">
    <source>
        <dbReference type="EMBL" id="CAE7481482.1"/>
    </source>
</evidence>
<protein>
    <submittedName>
        <fullName evidence="2">Uncharacterized protein</fullName>
    </submittedName>
</protein>
<comment type="caution">
    <text evidence="2">The sequence shown here is derived from an EMBL/GenBank/DDBJ whole genome shotgun (WGS) entry which is preliminary data.</text>
</comment>
<evidence type="ECO:0000313" key="3">
    <source>
        <dbReference type="Proteomes" id="UP000604046"/>
    </source>
</evidence>
<dbReference type="OrthoDB" id="447341at2759"/>
<accession>A0A812SIP8</accession>
<feature type="region of interest" description="Disordered" evidence="1">
    <location>
        <begin position="343"/>
        <end position="386"/>
    </location>
</feature>
<dbReference type="AlphaFoldDB" id="A0A812SIP8"/>